<sequence length="33" mass="3903">LDKSNIIKLKMQSEKHKTIIQNSKLFSYIALRI</sequence>
<gene>
    <name evidence="1" type="ORF">S01H4_30053</name>
</gene>
<evidence type="ECO:0000313" key="1">
    <source>
        <dbReference type="EMBL" id="GAG85069.1"/>
    </source>
</evidence>
<feature type="non-terminal residue" evidence="1">
    <location>
        <position position="1"/>
    </location>
</feature>
<protein>
    <submittedName>
        <fullName evidence="1">Uncharacterized protein</fullName>
    </submittedName>
</protein>
<proteinExistence type="predicted"/>
<name>X1AQL7_9ZZZZ</name>
<reference evidence="1" key="1">
    <citation type="journal article" date="2014" name="Front. Microbiol.">
        <title>High frequency of phylogenetically diverse reductive dehalogenase-homologous genes in deep subseafloor sedimentary metagenomes.</title>
        <authorList>
            <person name="Kawai M."/>
            <person name="Futagami T."/>
            <person name="Toyoda A."/>
            <person name="Takaki Y."/>
            <person name="Nishi S."/>
            <person name="Hori S."/>
            <person name="Arai W."/>
            <person name="Tsubouchi T."/>
            <person name="Morono Y."/>
            <person name="Uchiyama I."/>
            <person name="Ito T."/>
            <person name="Fujiyama A."/>
            <person name="Inagaki F."/>
            <person name="Takami H."/>
        </authorList>
    </citation>
    <scope>NUCLEOTIDE SEQUENCE</scope>
    <source>
        <strain evidence="1">Expedition CK06-06</strain>
    </source>
</reference>
<organism evidence="1">
    <name type="scientific">marine sediment metagenome</name>
    <dbReference type="NCBI Taxonomy" id="412755"/>
    <lineage>
        <taxon>unclassified sequences</taxon>
        <taxon>metagenomes</taxon>
        <taxon>ecological metagenomes</taxon>
    </lineage>
</organism>
<accession>X1AQL7</accession>
<dbReference type="EMBL" id="BART01015483">
    <property type="protein sequence ID" value="GAG85069.1"/>
    <property type="molecule type" value="Genomic_DNA"/>
</dbReference>
<comment type="caution">
    <text evidence="1">The sequence shown here is derived from an EMBL/GenBank/DDBJ whole genome shotgun (WGS) entry which is preliminary data.</text>
</comment>
<dbReference type="AlphaFoldDB" id="X1AQL7"/>